<dbReference type="EMBL" id="CP108164">
    <property type="protein sequence ID" value="WTQ85458.1"/>
    <property type="molecule type" value="Genomic_DNA"/>
</dbReference>
<evidence type="ECO:0000256" key="1">
    <source>
        <dbReference type="ARBA" id="ARBA00022741"/>
    </source>
</evidence>
<evidence type="ECO:0000256" key="2">
    <source>
        <dbReference type="ARBA" id="ARBA00022840"/>
    </source>
</evidence>
<dbReference type="PROSITE" id="PS50043">
    <property type="entry name" value="HTH_LUXR_2"/>
    <property type="match status" value="1"/>
</dbReference>
<evidence type="ECO:0000259" key="3">
    <source>
        <dbReference type="PROSITE" id="PS50043"/>
    </source>
</evidence>
<keyword evidence="5" id="KW-1185">Reference proteome</keyword>
<dbReference type="CDD" id="cd06170">
    <property type="entry name" value="LuxR_C_like"/>
    <property type="match status" value="1"/>
</dbReference>
<accession>A0ABZ1KXZ7</accession>
<protein>
    <submittedName>
        <fullName evidence="4">LuxR C-terminal-related transcriptional regulator</fullName>
    </submittedName>
</protein>
<dbReference type="PROSITE" id="PS00622">
    <property type="entry name" value="HTH_LUXR_1"/>
    <property type="match status" value="1"/>
</dbReference>
<dbReference type="PANTHER" id="PTHR16305">
    <property type="entry name" value="TESTICULAR SOLUBLE ADENYLYL CYCLASE"/>
    <property type="match status" value="1"/>
</dbReference>
<dbReference type="InterPro" id="IPR041664">
    <property type="entry name" value="AAA_16"/>
</dbReference>
<dbReference type="InterPro" id="IPR027417">
    <property type="entry name" value="P-loop_NTPase"/>
</dbReference>
<dbReference type="SUPFAM" id="SSF52540">
    <property type="entry name" value="P-loop containing nucleoside triphosphate hydrolases"/>
    <property type="match status" value="1"/>
</dbReference>
<organism evidence="4 5">
    <name type="scientific">Streptomyces achromogenes</name>
    <dbReference type="NCBI Taxonomy" id="67255"/>
    <lineage>
        <taxon>Bacteria</taxon>
        <taxon>Bacillati</taxon>
        <taxon>Actinomycetota</taxon>
        <taxon>Actinomycetes</taxon>
        <taxon>Kitasatosporales</taxon>
        <taxon>Streptomycetaceae</taxon>
        <taxon>Streptomyces</taxon>
    </lineage>
</organism>
<keyword evidence="2" id="KW-0067">ATP-binding</keyword>
<dbReference type="Proteomes" id="UP001622557">
    <property type="component" value="Chromosome"/>
</dbReference>
<dbReference type="RefSeq" id="WP_405454052.1">
    <property type="nucleotide sequence ID" value="NZ_CP108164.1"/>
</dbReference>
<reference evidence="4 5" key="1">
    <citation type="submission" date="2022-10" db="EMBL/GenBank/DDBJ databases">
        <title>The complete genomes of actinobacterial strains from the NBC collection.</title>
        <authorList>
            <person name="Joergensen T.S."/>
            <person name="Alvarez Arevalo M."/>
            <person name="Sterndorff E.B."/>
            <person name="Faurdal D."/>
            <person name="Vuksanovic O."/>
            <person name="Mourched A.-S."/>
            <person name="Charusanti P."/>
            <person name="Shaw S."/>
            <person name="Blin K."/>
            <person name="Weber T."/>
        </authorList>
    </citation>
    <scope>NUCLEOTIDE SEQUENCE [LARGE SCALE GENOMIC DNA]</scope>
    <source>
        <strain evidence="4 5">NBC_00156</strain>
    </source>
</reference>
<evidence type="ECO:0000313" key="4">
    <source>
        <dbReference type="EMBL" id="WTQ85458.1"/>
    </source>
</evidence>
<dbReference type="InterPro" id="IPR000792">
    <property type="entry name" value="Tscrpt_reg_LuxR_C"/>
</dbReference>
<dbReference type="PRINTS" id="PR00038">
    <property type="entry name" value="HTHLUXR"/>
</dbReference>
<dbReference type="InterPro" id="IPR036388">
    <property type="entry name" value="WH-like_DNA-bd_sf"/>
</dbReference>
<dbReference type="Pfam" id="PF13191">
    <property type="entry name" value="AAA_16"/>
    <property type="match status" value="1"/>
</dbReference>
<evidence type="ECO:0000313" key="5">
    <source>
        <dbReference type="Proteomes" id="UP001622557"/>
    </source>
</evidence>
<feature type="domain" description="HTH luxR-type" evidence="3">
    <location>
        <begin position="864"/>
        <end position="929"/>
    </location>
</feature>
<dbReference type="Pfam" id="PF00196">
    <property type="entry name" value="GerE"/>
    <property type="match status" value="1"/>
</dbReference>
<sequence>MNARTRLSTLAPAPERQRPLALVTAPGGVPRGESGLVGREPELRALREFLDEGAARGAARVLCGLAGTGKSALLEATVQAAVASGMRVLRCAGSRDGDPPGLSGLRRLVWPVLAGTHRPSAGGRFDAVRRVLADGGPVPGGQSWLSFAVLGLLESVGGAGQPLLIAVDDWDALDAPSRDALTFVARRAEGRPMAVLLAARPHRTPPSSLAGLPELPLGPLAPIRSAELLATRRPGLDAQAVRELLAAAAGNPLALLELPARSEEPVPWMPASSDRLAAALASGVRLLPRATRSLLLVAALHPAGDLPLLLAAASRIAGAELSFTALEPAERAGLVVPDGTRLRFGHPATAGAVVHGTGRRCRRAAHAALAAVLPPGSVQALWHRSEAAEGCDPALAARLEAVHGHALERDEPPMAVRLLRRAADLYPAPADRGRCALRAAQLAHGLGLERTARTMARRALRERLNPLGTLCAKALAGTGDGHRPAADPSAWPVPAGAAEQEDALELVRITAAGVAGDDERAGALLAFLDGMPDRSADPRLLLAMATAAPVRRAATVLAGVAAVRSLADLPVRDLERLGEAALMAGDAQTALDLCRRAERNHRLHDRPDRLPRVLLRQGLAHLALGDRGQGGDAFRRCAELAEAYGHAPHASAARLLEGLVGALRTGGAVRPGSAHELAAARRSVRSIDAVLAVGTACALVEAGEAAAAWPALSSLLADPRTRATALFALVPFVEAAEAANASGEALAALDGLEAEPGSRCPPVVAARLAVARAVLADDEDTQALPERAFPEVLSRSPALAAALRLARGRRLRRLRQVTDSRAALRQAAAGFALLGSAARAARITAELRASGERTGGGGPGMARAGAARDLLSPQELRIAELAGQGLSNRDIGERLGLSPRTIGAYLYRVFPRLGVTSRAQLAEALRDPHRA</sequence>
<name>A0ABZ1KXZ7_STRAH</name>
<gene>
    <name evidence="4" type="ORF">OG350_36475</name>
</gene>
<dbReference type="GeneID" id="97286056"/>
<dbReference type="Gene3D" id="1.10.10.10">
    <property type="entry name" value="Winged helix-like DNA-binding domain superfamily/Winged helix DNA-binding domain"/>
    <property type="match status" value="1"/>
</dbReference>
<dbReference type="SUPFAM" id="SSF46894">
    <property type="entry name" value="C-terminal effector domain of the bipartite response regulators"/>
    <property type="match status" value="1"/>
</dbReference>
<dbReference type="InterPro" id="IPR016032">
    <property type="entry name" value="Sig_transdc_resp-reg_C-effctor"/>
</dbReference>
<dbReference type="PANTHER" id="PTHR16305:SF35">
    <property type="entry name" value="TRANSCRIPTIONAL ACTIVATOR DOMAIN"/>
    <property type="match status" value="1"/>
</dbReference>
<dbReference type="SMART" id="SM00421">
    <property type="entry name" value="HTH_LUXR"/>
    <property type="match status" value="1"/>
</dbReference>
<keyword evidence="1" id="KW-0547">Nucleotide-binding</keyword>
<proteinExistence type="predicted"/>